<evidence type="ECO:0000313" key="1">
    <source>
        <dbReference type="EMBL" id="GBP54903.1"/>
    </source>
</evidence>
<dbReference type="AlphaFoldDB" id="A0A4C1WVG8"/>
<comment type="caution">
    <text evidence="1">The sequence shown here is derived from an EMBL/GenBank/DDBJ whole genome shotgun (WGS) entry which is preliminary data.</text>
</comment>
<accession>A0A4C1WVG8</accession>
<keyword evidence="2" id="KW-1185">Reference proteome</keyword>
<proteinExistence type="predicted"/>
<reference evidence="1 2" key="1">
    <citation type="journal article" date="2019" name="Commun. Biol.">
        <title>The bagworm genome reveals a unique fibroin gene that provides high tensile strength.</title>
        <authorList>
            <person name="Kono N."/>
            <person name="Nakamura H."/>
            <person name="Ohtoshi R."/>
            <person name="Tomita M."/>
            <person name="Numata K."/>
            <person name="Arakawa K."/>
        </authorList>
    </citation>
    <scope>NUCLEOTIDE SEQUENCE [LARGE SCALE GENOMIC DNA]</scope>
</reference>
<dbReference type="OrthoDB" id="1728974at2759"/>
<name>A0A4C1WVG8_EUMVA</name>
<organism evidence="1 2">
    <name type="scientific">Eumeta variegata</name>
    <name type="common">Bagworm moth</name>
    <name type="synonym">Eumeta japonica</name>
    <dbReference type="NCBI Taxonomy" id="151549"/>
    <lineage>
        <taxon>Eukaryota</taxon>
        <taxon>Metazoa</taxon>
        <taxon>Ecdysozoa</taxon>
        <taxon>Arthropoda</taxon>
        <taxon>Hexapoda</taxon>
        <taxon>Insecta</taxon>
        <taxon>Pterygota</taxon>
        <taxon>Neoptera</taxon>
        <taxon>Endopterygota</taxon>
        <taxon>Lepidoptera</taxon>
        <taxon>Glossata</taxon>
        <taxon>Ditrysia</taxon>
        <taxon>Tineoidea</taxon>
        <taxon>Psychidae</taxon>
        <taxon>Oiketicinae</taxon>
        <taxon>Eumeta</taxon>
    </lineage>
</organism>
<dbReference type="EMBL" id="BGZK01000657">
    <property type="protein sequence ID" value="GBP54903.1"/>
    <property type="molecule type" value="Genomic_DNA"/>
</dbReference>
<sequence length="171" mass="19656">MPQAFPFKLCRDRWAHKIRVLRHKAGVIRHIEPGPGALGRTEPLAEILDEIVEPKLHVEVTKHMIHRPCGVFNNNSLCIVDGKCSKQYSRDLFALNYHRKFRLPITSSTISCGRWAIGSCEVSDESLYKQQRSFSAHIFIFDPRKAPYSSPFGSSSRKWAMSVFQSRERAR</sequence>
<protein>
    <submittedName>
        <fullName evidence="1">Uncharacterized protein</fullName>
    </submittedName>
</protein>
<dbReference type="Proteomes" id="UP000299102">
    <property type="component" value="Unassembled WGS sequence"/>
</dbReference>
<evidence type="ECO:0000313" key="2">
    <source>
        <dbReference type="Proteomes" id="UP000299102"/>
    </source>
</evidence>
<gene>
    <name evidence="1" type="ORF">EVAR_29745_1</name>
</gene>